<organism evidence="4">
    <name type="scientific">Tetraodon nigroviridis</name>
    <name type="common">Spotted green pufferfish</name>
    <name type="synonym">Chelonodon nigroviridis</name>
    <dbReference type="NCBI Taxonomy" id="99883"/>
    <lineage>
        <taxon>Eukaryota</taxon>
        <taxon>Metazoa</taxon>
        <taxon>Chordata</taxon>
        <taxon>Craniata</taxon>
        <taxon>Vertebrata</taxon>
        <taxon>Euteleostomi</taxon>
        <taxon>Actinopterygii</taxon>
        <taxon>Neopterygii</taxon>
        <taxon>Teleostei</taxon>
        <taxon>Neoteleostei</taxon>
        <taxon>Acanthomorphata</taxon>
        <taxon>Eupercaria</taxon>
        <taxon>Tetraodontiformes</taxon>
        <taxon>Tetradontoidea</taxon>
        <taxon>Tetraodontidae</taxon>
        <taxon>Tetraodon</taxon>
    </lineage>
</organism>
<dbReference type="AlphaFoldDB" id="Q4RV80"/>
<keyword evidence="2" id="KW-0449">Lipoprotein</keyword>
<comment type="caution">
    <text evidence="4">The sequence shown here is derived from an EMBL/GenBank/DDBJ whole genome shotgun (WGS) entry which is preliminary data.</text>
</comment>
<comment type="similarity">
    <text evidence="1 2">Belongs to the phospholipid scramblase family.</text>
</comment>
<dbReference type="OrthoDB" id="191150at2759"/>
<evidence type="ECO:0000256" key="3">
    <source>
        <dbReference type="SAM" id="MobiDB-lite"/>
    </source>
</evidence>
<evidence type="ECO:0000256" key="2">
    <source>
        <dbReference type="RuleBase" id="RU363116"/>
    </source>
</evidence>
<comment type="cofactor">
    <cofactor evidence="2">
        <name>Ca(2+)</name>
        <dbReference type="ChEBI" id="CHEBI:29108"/>
    </cofactor>
</comment>
<comment type="function">
    <text evidence="2">May mediate accelerated ATP-independent bidirectional transbilayer migration of phospholipids upon binding calcium ions that results in a loss of phospholipid asymmetry in the plasma membrane.</text>
</comment>
<dbReference type="Pfam" id="PF03803">
    <property type="entry name" value="Scramblase"/>
    <property type="match status" value="1"/>
</dbReference>
<reference evidence="4" key="1">
    <citation type="journal article" date="2004" name="Nature">
        <title>Genome duplication in the teleost fish Tetraodon nigroviridis reveals the early vertebrate proto-karyotype.</title>
        <authorList>
            <person name="Jaillon O."/>
            <person name="Aury J.-M."/>
            <person name="Brunet F."/>
            <person name="Petit J.-L."/>
            <person name="Stange-Thomann N."/>
            <person name="Mauceli E."/>
            <person name="Bouneau L."/>
            <person name="Fischer C."/>
            <person name="Ozouf-Costaz C."/>
            <person name="Bernot A."/>
            <person name="Nicaud S."/>
            <person name="Jaffe D."/>
            <person name="Fisher S."/>
            <person name="Lutfalla G."/>
            <person name="Dossat C."/>
            <person name="Segurens B."/>
            <person name="Dasilva C."/>
            <person name="Salanoubat M."/>
            <person name="Levy M."/>
            <person name="Boudet N."/>
            <person name="Castellano S."/>
            <person name="Anthouard V."/>
            <person name="Jubin C."/>
            <person name="Castelli V."/>
            <person name="Katinka M."/>
            <person name="Vacherie B."/>
            <person name="Biemont C."/>
            <person name="Skalli Z."/>
            <person name="Cattolico L."/>
            <person name="Poulain J."/>
            <person name="De Berardinis V."/>
            <person name="Cruaud C."/>
            <person name="Duprat S."/>
            <person name="Brottier P."/>
            <person name="Coutanceau J.-P."/>
            <person name="Gouzy J."/>
            <person name="Parra G."/>
            <person name="Lardier G."/>
            <person name="Chapple C."/>
            <person name="McKernan K.J."/>
            <person name="McEwan P."/>
            <person name="Bosak S."/>
            <person name="Kellis M."/>
            <person name="Volff J.-N."/>
            <person name="Guigo R."/>
            <person name="Zody M.C."/>
            <person name="Mesirov J."/>
            <person name="Lindblad-Toh K."/>
            <person name="Birren B."/>
            <person name="Nusbaum C."/>
            <person name="Kahn D."/>
            <person name="Robinson-Rechavi M."/>
            <person name="Laudet V."/>
            <person name="Schachter V."/>
            <person name="Quetier F."/>
            <person name="Saurin W."/>
            <person name="Scarpelli C."/>
            <person name="Wincker P."/>
            <person name="Lander E.S."/>
            <person name="Weissenbach J."/>
            <person name="Roest Crollius H."/>
        </authorList>
    </citation>
    <scope>NUCLEOTIDE SEQUENCE [LARGE SCALE GENOMIC DNA]</scope>
</reference>
<dbReference type="EMBL" id="CAAE01014992">
    <property type="protein sequence ID" value="CAG07702.1"/>
    <property type="molecule type" value="Genomic_DNA"/>
</dbReference>
<evidence type="ECO:0000256" key="1">
    <source>
        <dbReference type="ARBA" id="ARBA00005350"/>
    </source>
</evidence>
<protein>
    <recommendedName>
        <fullName evidence="2">Phospholipid scramblase</fullName>
    </recommendedName>
</protein>
<dbReference type="GO" id="GO:0017128">
    <property type="term" value="F:phospholipid scramblase activity"/>
    <property type="evidence" value="ECO:0007669"/>
    <property type="project" value="InterPro"/>
</dbReference>
<gene>
    <name evidence="4" type="ORF">GSTENG00028465001</name>
</gene>
<dbReference type="InterPro" id="IPR005552">
    <property type="entry name" value="Scramblase"/>
</dbReference>
<dbReference type="PANTHER" id="PTHR23248:SF40">
    <property type="entry name" value="PHOSPHOLIPID SCRAMBLASE"/>
    <property type="match status" value="1"/>
</dbReference>
<dbReference type="KEGG" id="tng:GSTEN00028465G001"/>
<evidence type="ECO:0000313" key="4">
    <source>
        <dbReference type="EMBL" id="CAG07702.1"/>
    </source>
</evidence>
<sequence length="280" mass="31669">MSAVTSQPLPFDRLEREKHIQAIFRAFKNRCGPTCQCQLPSPRLTSSNQTPPPDWESEAQSSPAPPGTTNSWPVEKRWSTAGTHFLSTLQTADKIEITARPEVQESSCVCLQCCGPARACSLQGFDCQGRQVFYFERPLRVDACCLGCCLMEMGVYTPQKHLMGTVRQRWSMFTPLLEVCDADGASAVRIQGSCCPCRCFSNQSFKVFIQRNKELLQIPRLLPSSYPQVVSDIGEEVGRVWKKWPGFNEEQNMDHEYFGLDGEFMVARIFLAFSLYMHVE</sequence>
<dbReference type="PANTHER" id="PTHR23248">
    <property type="entry name" value="PHOSPHOLIPID SCRAMBLASE-RELATED"/>
    <property type="match status" value="1"/>
</dbReference>
<keyword evidence="2" id="KW-0106">Calcium</keyword>
<feature type="compositionally biased region" description="Polar residues" evidence="3">
    <location>
        <begin position="58"/>
        <end position="72"/>
    </location>
</feature>
<reference evidence="4" key="2">
    <citation type="submission" date="2004-02" db="EMBL/GenBank/DDBJ databases">
        <authorList>
            <consortium name="Genoscope"/>
            <consortium name="Whitehead Institute Centre for Genome Research"/>
        </authorList>
    </citation>
    <scope>NUCLEOTIDE SEQUENCE</scope>
</reference>
<proteinExistence type="inferred from homology"/>
<dbReference type="GO" id="GO:0005886">
    <property type="term" value="C:plasma membrane"/>
    <property type="evidence" value="ECO:0007669"/>
    <property type="project" value="TreeGrafter"/>
</dbReference>
<name>Q4RV80_TETNG</name>
<feature type="region of interest" description="Disordered" evidence="3">
    <location>
        <begin position="42"/>
        <end position="74"/>
    </location>
</feature>
<accession>Q4RV80</accession>
<keyword evidence="2" id="KW-0564">Palmitate</keyword>